<sequence length="121" mass="13467">MKNTPKEGLSGAGRVAFLARLEEFRVLIQAGWPVTVVYENHGGHKTSLSYSQFARYVGKYIRTPTKRGAQRARATDGTQTPTTPLLEQRQSTHPTQPSTMSKRQPGFQHDPSSGNNRDDLI</sequence>
<proteinExistence type="predicted"/>
<name>A0ABS6QF05_9PSED</name>
<keyword evidence="3" id="KW-1185">Reference proteome</keyword>
<comment type="caution">
    <text evidence="2">The sequence shown here is derived from an EMBL/GenBank/DDBJ whole genome shotgun (WGS) entry which is preliminary data.</text>
</comment>
<evidence type="ECO:0000256" key="1">
    <source>
        <dbReference type="SAM" id="MobiDB-lite"/>
    </source>
</evidence>
<dbReference type="EMBL" id="JABWRZ020000002">
    <property type="protein sequence ID" value="MBV4492716.1"/>
    <property type="molecule type" value="Genomic_DNA"/>
</dbReference>
<feature type="region of interest" description="Disordered" evidence="1">
    <location>
        <begin position="62"/>
        <end position="121"/>
    </location>
</feature>
<feature type="compositionally biased region" description="Polar residues" evidence="1">
    <location>
        <begin position="76"/>
        <end position="102"/>
    </location>
</feature>
<reference evidence="2 3" key="1">
    <citation type="journal article" date="2020" name="Microorganisms">
        <title>Reliable Identification of Environmental Pseudomonas Isolates Using the rpoD Gene.</title>
        <authorList>
            <consortium name="The Broad Institute Genome Sequencing Platform"/>
            <person name="Girard L."/>
            <person name="Lood C."/>
            <person name="Rokni-Zadeh H."/>
            <person name="van Noort V."/>
            <person name="Lavigne R."/>
            <person name="De Mot R."/>
        </authorList>
    </citation>
    <scope>NUCLEOTIDE SEQUENCE [LARGE SCALE GENOMIC DNA]</scope>
    <source>
        <strain evidence="2 3">RD9SR1</strain>
    </source>
</reference>
<accession>A0ABS6QF05</accession>
<evidence type="ECO:0000313" key="2">
    <source>
        <dbReference type="EMBL" id="MBV4492716.1"/>
    </source>
</evidence>
<protein>
    <submittedName>
        <fullName evidence="2">TraK family protein</fullName>
    </submittedName>
</protein>
<evidence type="ECO:0000313" key="3">
    <source>
        <dbReference type="Proteomes" id="UP000609530"/>
    </source>
</evidence>
<organism evidence="2 3">
    <name type="scientific">Pseudomonas oryzicola</name>
    <dbReference type="NCBI Taxonomy" id="485876"/>
    <lineage>
        <taxon>Bacteria</taxon>
        <taxon>Pseudomonadati</taxon>
        <taxon>Pseudomonadota</taxon>
        <taxon>Gammaproteobacteria</taxon>
        <taxon>Pseudomonadales</taxon>
        <taxon>Pseudomonadaceae</taxon>
        <taxon>Pseudomonas</taxon>
    </lineage>
</organism>
<dbReference type="Proteomes" id="UP000609530">
    <property type="component" value="Unassembled WGS sequence"/>
</dbReference>
<gene>
    <name evidence="2" type="ORF">HU760_019190</name>
</gene>